<dbReference type="PANTHER" id="PTHR45947">
    <property type="entry name" value="SULFOQUINOVOSYL TRANSFERASE SQD2"/>
    <property type="match status" value="1"/>
</dbReference>
<protein>
    <submittedName>
        <fullName evidence="2">Glycosyltransferase family 4 protein</fullName>
    </submittedName>
</protein>
<dbReference type="PANTHER" id="PTHR45947:SF3">
    <property type="entry name" value="SULFOQUINOVOSYL TRANSFERASE SQD2"/>
    <property type="match status" value="1"/>
</dbReference>
<dbReference type="Pfam" id="PF13692">
    <property type="entry name" value="Glyco_trans_1_4"/>
    <property type="match status" value="1"/>
</dbReference>
<accession>A0A848FF91</accession>
<sequence length="423" mass="46257">MKILHLSSVYAPHAVGGAEKVVEVLAEGAAALGHEVSVAHLVPQPAPAAQRHGVAVRPLAHRNPLWIQDSARYPGPVRNLNKVATLCNVLTAWDFERVLRELRPDVVHTHSMVELTPAMWALARRHGATLVHTLHDYDLLCIRAALFHHGRACERQHLACRLFSQVKRHFHRHIDHVVGVSQAILDIHLAQGCFDALLPTQRHVVWNPVRGAQRPVRAVRQPGVPLTFGFMGRLVEEKGLQVLLDACRRLPPGGWRLRVAGRLPEDSPWREAARGLPVEWLGYVDAASFLAEVDTLVVPSVWQEPFGLTIVEAYTQGVPVLGSDIGGITELIGAVDPAALVRPNDAQALAQRMSALIAQGVRPLAAEPLERLLARVRPAAVVDDYLTIYQMPPERVRSAAPALPLKGRAPVIAGAADATNPRQ</sequence>
<dbReference type="Gene3D" id="3.40.50.2000">
    <property type="entry name" value="Glycogen Phosphorylase B"/>
    <property type="match status" value="2"/>
</dbReference>
<dbReference type="RefSeq" id="WP_169162676.1">
    <property type="nucleotide sequence ID" value="NZ_JABBFW010000022.1"/>
</dbReference>
<organism evidence="2 3">
    <name type="scientific">Azohydromonas caseinilytica</name>
    <dbReference type="NCBI Taxonomy" id="2728836"/>
    <lineage>
        <taxon>Bacteria</taxon>
        <taxon>Pseudomonadati</taxon>
        <taxon>Pseudomonadota</taxon>
        <taxon>Betaproteobacteria</taxon>
        <taxon>Burkholderiales</taxon>
        <taxon>Sphaerotilaceae</taxon>
        <taxon>Azohydromonas</taxon>
    </lineage>
</organism>
<keyword evidence="3" id="KW-1185">Reference proteome</keyword>
<evidence type="ECO:0000313" key="3">
    <source>
        <dbReference type="Proteomes" id="UP000574067"/>
    </source>
</evidence>
<evidence type="ECO:0000259" key="1">
    <source>
        <dbReference type="Pfam" id="PF13439"/>
    </source>
</evidence>
<dbReference type="Proteomes" id="UP000574067">
    <property type="component" value="Unassembled WGS sequence"/>
</dbReference>
<feature type="domain" description="Glycosyltransferase subfamily 4-like N-terminal" evidence="1">
    <location>
        <begin position="15"/>
        <end position="192"/>
    </location>
</feature>
<dbReference type="SUPFAM" id="SSF53756">
    <property type="entry name" value="UDP-Glycosyltransferase/glycogen phosphorylase"/>
    <property type="match status" value="1"/>
</dbReference>
<dbReference type="InterPro" id="IPR028098">
    <property type="entry name" value="Glyco_trans_4-like_N"/>
</dbReference>
<dbReference type="CDD" id="cd03823">
    <property type="entry name" value="GT4_ExpE7-like"/>
    <property type="match status" value="1"/>
</dbReference>
<reference evidence="2 3" key="1">
    <citation type="submission" date="2020-04" db="EMBL/GenBank/DDBJ databases">
        <title>Azohydromonas sp. isolated from soil.</title>
        <authorList>
            <person name="Dahal R.H."/>
        </authorList>
    </citation>
    <scope>NUCLEOTIDE SEQUENCE [LARGE SCALE GENOMIC DNA]</scope>
    <source>
        <strain evidence="2 3">G-1-1-14</strain>
    </source>
</reference>
<keyword evidence="2" id="KW-0808">Transferase</keyword>
<dbReference type="InterPro" id="IPR050194">
    <property type="entry name" value="Glycosyltransferase_grp1"/>
</dbReference>
<proteinExistence type="predicted"/>
<dbReference type="GO" id="GO:0016757">
    <property type="term" value="F:glycosyltransferase activity"/>
    <property type="evidence" value="ECO:0007669"/>
    <property type="project" value="UniProtKB-ARBA"/>
</dbReference>
<dbReference type="AlphaFoldDB" id="A0A848FF91"/>
<name>A0A848FF91_9BURK</name>
<dbReference type="EMBL" id="JABBFW010000022">
    <property type="protein sequence ID" value="NML17776.1"/>
    <property type="molecule type" value="Genomic_DNA"/>
</dbReference>
<dbReference type="Pfam" id="PF13439">
    <property type="entry name" value="Glyco_transf_4"/>
    <property type="match status" value="1"/>
</dbReference>
<evidence type="ECO:0000313" key="2">
    <source>
        <dbReference type="EMBL" id="NML17776.1"/>
    </source>
</evidence>
<gene>
    <name evidence="2" type="ORF">HHL10_22655</name>
</gene>
<comment type="caution">
    <text evidence="2">The sequence shown here is derived from an EMBL/GenBank/DDBJ whole genome shotgun (WGS) entry which is preliminary data.</text>
</comment>